<reference evidence="2 3" key="1">
    <citation type="submission" date="2024-05" db="EMBL/GenBank/DDBJ databases">
        <title>Neorhizobium sp. Rsf11, a plant growth promoting and heavy metal resistant PAH-degrader.</title>
        <authorList>
            <person name="Golubev S.N."/>
            <person name="Muratova A.Y."/>
            <person name="Markelova M.I."/>
        </authorList>
    </citation>
    <scope>NUCLEOTIDE SEQUENCE [LARGE SCALE GENOMIC DNA]</scope>
    <source>
        <strain evidence="2 3">Rsf11</strain>
    </source>
</reference>
<name>A0ABV0LVD3_9HYPH</name>
<evidence type="ECO:0000256" key="1">
    <source>
        <dbReference type="SAM" id="SignalP"/>
    </source>
</evidence>
<organism evidence="2 3">
    <name type="scientific">Neorhizobium phenanthreniclasticum</name>
    <dbReference type="NCBI Taxonomy" id="3157917"/>
    <lineage>
        <taxon>Bacteria</taxon>
        <taxon>Pseudomonadati</taxon>
        <taxon>Pseudomonadota</taxon>
        <taxon>Alphaproteobacteria</taxon>
        <taxon>Hyphomicrobiales</taxon>
        <taxon>Rhizobiaceae</taxon>
        <taxon>Rhizobium/Agrobacterium group</taxon>
        <taxon>Neorhizobium</taxon>
    </lineage>
</organism>
<protein>
    <submittedName>
        <fullName evidence="2">Uncharacterized protein</fullName>
    </submittedName>
</protein>
<keyword evidence="3" id="KW-1185">Reference proteome</keyword>
<feature type="chain" id="PRO_5045807080" evidence="1">
    <location>
        <begin position="24"/>
        <end position="129"/>
    </location>
</feature>
<sequence>MSRIAAVFMFFAWLLYGAMPAMATSSVLVSGKQPPPIVHDHSQHRGHGQHEHGRTIETSQTAHMHGDTKQPCPHGAKACAAPFCAVCVTLLPNVATGDAGRIIHAYPAPAVEQALVSPVPAPLTPPPRA</sequence>
<gene>
    <name evidence="2" type="ORF">ABK249_01330</name>
</gene>
<dbReference type="Proteomes" id="UP001496627">
    <property type="component" value="Unassembled WGS sequence"/>
</dbReference>
<proteinExistence type="predicted"/>
<keyword evidence="1" id="KW-0732">Signal</keyword>
<accession>A0ABV0LVD3</accession>
<dbReference type="EMBL" id="JBEAAL010000001">
    <property type="protein sequence ID" value="MEQ1403562.1"/>
    <property type="molecule type" value="Genomic_DNA"/>
</dbReference>
<evidence type="ECO:0000313" key="3">
    <source>
        <dbReference type="Proteomes" id="UP001496627"/>
    </source>
</evidence>
<feature type="signal peptide" evidence="1">
    <location>
        <begin position="1"/>
        <end position="23"/>
    </location>
</feature>
<dbReference type="RefSeq" id="WP_152601288.1">
    <property type="nucleotide sequence ID" value="NZ_JBEAAL010000001.1"/>
</dbReference>
<comment type="caution">
    <text evidence="2">The sequence shown here is derived from an EMBL/GenBank/DDBJ whole genome shotgun (WGS) entry which is preliminary data.</text>
</comment>
<evidence type="ECO:0000313" key="2">
    <source>
        <dbReference type="EMBL" id="MEQ1403562.1"/>
    </source>
</evidence>